<dbReference type="InterPro" id="IPR001841">
    <property type="entry name" value="Znf_RING"/>
</dbReference>
<evidence type="ECO:0000256" key="4">
    <source>
        <dbReference type="SAM" id="MobiDB-lite"/>
    </source>
</evidence>
<evidence type="ECO:0000256" key="2">
    <source>
        <dbReference type="PROSITE-ProRule" id="PRU00175"/>
    </source>
</evidence>
<dbReference type="AlphaFoldDB" id="A0A1X0NN87"/>
<dbReference type="RefSeq" id="XP_028880258.1">
    <property type="nucleotide sequence ID" value="XM_029028555.1"/>
</dbReference>
<dbReference type="GeneID" id="39988335"/>
<dbReference type="InterPro" id="IPR042123">
    <property type="entry name" value="Zip3/RNF212-like"/>
</dbReference>
<reference evidence="6 7" key="1">
    <citation type="submission" date="2017-03" db="EMBL/GenBank/DDBJ databases">
        <title>An alternative strategy for trypanosome survival in the mammalian bloodstream revealed through genome and transcriptome analysis of the ubiquitous bovine parasite Trypanosoma (Megatrypanum) theileri.</title>
        <authorList>
            <person name="Kelly S."/>
            <person name="Ivens A."/>
            <person name="Mott A."/>
            <person name="O'Neill E."/>
            <person name="Emms D."/>
            <person name="Macleod O."/>
            <person name="Voorheis P."/>
            <person name="Matthews J."/>
            <person name="Matthews K."/>
            <person name="Carrington M."/>
        </authorList>
    </citation>
    <scope>NUCLEOTIDE SEQUENCE [LARGE SCALE GENOMIC DNA]</scope>
    <source>
        <strain evidence="6">Edinburgh</strain>
    </source>
</reference>
<protein>
    <submittedName>
        <fullName evidence="6">Putative dynein heavy chain, cytosolic</fullName>
    </submittedName>
</protein>
<evidence type="ECO:0000313" key="7">
    <source>
        <dbReference type="Proteomes" id="UP000192257"/>
    </source>
</evidence>
<feature type="domain" description="RING-type" evidence="5">
    <location>
        <begin position="7"/>
        <end position="44"/>
    </location>
</feature>
<dbReference type="VEuPathDB" id="TriTrypDB:TM35_000302320"/>
<proteinExistence type="predicted"/>
<keyword evidence="2" id="KW-0863">Zinc-finger</keyword>
<dbReference type="PANTHER" id="PTHR22663:SF17">
    <property type="entry name" value="RING FINGER PROTEIN NARYA-RELATED"/>
    <property type="match status" value="1"/>
</dbReference>
<dbReference type="Proteomes" id="UP000192257">
    <property type="component" value="Unassembled WGS sequence"/>
</dbReference>
<dbReference type="PROSITE" id="PS50089">
    <property type="entry name" value="ZF_RING_2"/>
    <property type="match status" value="1"/>
</dbReference>
<keyword evidence="7" id="KW-1185">Reference proteome</keyword>
<keyword evidence="2" id="KW-0479">Metal-binding</keyword>
<dbReference type="GO" id="GO:0007129">
    <property type="term" value="P:homologous chromosome pairing at meiosis"/>
    <property type="evidence" value="ECO:0007669"/>
    <property type="project" value="TreeGrafter"/>
</dbReference>
<evidence type="ECO:0000256" key="3">
    <source>
        <dbReference type="SAM" id="Coils"/>
    </source>
</evidence>
<evidence type="ECO:0000259" key="5">
    <source>
        <dbReference type="PROSITE" id="PS50089"/>
    </source>
</evidence>
<dbReference type="GO" id="GO:0008270">
    <property type="term" value="F:zinc ion binding"/>
    <property type="evidence" value="ECO:0007669"/>
    <property type="project" value="UniProtKB-KW"/>
</dbReference>
<keyword evidence="3" id="KW-0175">Coiled coil</keyword>
<feature type="region of interest" description="Disordered" evidence="4">
    <location>
        <begin position="241"/>
        <end position="261"/>
    </location>
</feature>
<dbReference type="GO" id="GO:0007131">
    <property type="term" value="P:reciprocal meiotic recombination"/>
    <property type="evidence" value="ECO:0007669"/>
    <property type="project" value="InterPro"/>
</dbReference>
<evidence type="ECO:0000313" key="6">
    <source>
        <dbReference type="EMBL" id="ORC86192.1"/>
    </source>
</evidence>
<organism evidence="6 7">
    <name type="scientific">Trypanosoma theileri</name>
    <dbReference type="NCBI Taxonomy" id="67003"/>
    <lineage>
        <taxon>Eukaryota</taxon>
        <taxon>Discoba</taxon>
        <taxon>Euglenozoa</taxon>
        <taxon>Kinetoplastea</taxon>
        <taxon>Metakinetoplastina</taxon>
        <taxon>Trypanosomatida</taxon>
        <taxon>Trypanosomatidae</taxon>
        <taxon>Trypanosoma</taxon>
    </lineage>
</organism>
<name>A0A1X0NN87_9TRYP</name>
<dbReference type="OrthoDB" id="249103at2759"/>
<dbReference type="GO" id="GO:0000795">
    <property type="term" value="C:synaptonemal complex"/>
    <property type="evidence" value="ECO:0007669"/>
    <property type="project" value="InterPro"/>
</dbReference>
<dbReference type="PANTHER" id="PTHR22663">
    <property type="entry name" value="RING FINGER PROTEIN NARYA-RELATED"/>
    <property type="match status" value="1"/>
</dbReference>
<sequence>MPFRPSCIICCSDCDADGLFTSCQHFLCGRCSARYPPAQCPRCRKPCKAVKAGAALPKEIADRIGQDPQRLIAAAAQAIEFQRRQEQQTLQRLREIVTTLNQSNRSMATQINAAKTERENLLNTIKRLQNQLYTQQQQHHHQLQQQQLTQRPPDAHVMNAATAGGRDNNGGSTLYTSAAATQNISSRASPFRIHGSSAYHQSGTAPSPTSAALHSWLASPAGGGGAAAAAVTPLGWSHSKRLREDEPYTPTRNSVSANGINVGNGGNVNSVVGGESARFRLATPAITLRNALSGSRDNTPVHHNMDCSTASAGAVGMGAPKPLQSLLCRGP</sequence>
<accession>A0A1X0NN87</accession>
<dbReference type="EMBL" id="NBCO01000030">
    <property type="protein sequence ID" value="ORC86192.1"/>
    <property type="molecule type" value="Genomic_DNA"/>
</dbReference>
<comment type="caution">
    <text evidence="6">The sequence shown here is derived from an EMBL/GenBank/DDBJ whole genome shotgun (WGS) entry which is preliminary data.</text>
</comment>
<keyword evidence="1" id="KW-0469">Meiosis</keyword>
<dbReference type="GO" id="GO:0016925">
    <property type="term" value="P:protein sumoylation"/>
    <property type="evidence" value="ECO:0007669"/>
    <property type="project" value="TreeGrafter"/>
</dbReference>
<keyword evidence="2" id="KW-0862">Zinc</keyword>
<feature type="coiled-coil region" evidence="3">
    <location>
        <begin position="83"/>
        <end position="138"/>
    </location>
</feature>
<gene>
    <name evidence="6" type="ORF">TM35_000302320</name>
</gene>
<evidence type="ECO:0000256" key="1">
    <source>
        <dbReference type="ARBA" id="ARBA00023254"/>
    </source>
</evidence>
<dbReference type="GO" id="GO:0019789">
    <property type="term" value="F:SUMO transferase activity"/>
    <property type="evidence" value="ECO:0007669"/>
    <property type="project" value="InterPro"/>
</dbReference>